<dbReference type="InterPro" id="IPR027417">
    <property type="entry name" value="P-loop_NTPase"/>
</dbReference>
<feature type="region of interest" description="Disordered" evidence="1">
    <location>
        <begin position="799"/>
        <end position="887"/>
    </location>
</feature>
<dbReference type="AlphaFoldDB" id="A0A9W9Y6W2"/>
<feature type="region of interest" description="Disordered" evidence="1">
    <location>
        <begin position="574"/>
        <end position="606"/>
    </location>
</feature>
<evidence type="ECO:0000256" key="1">
    <source>
        <dbReference type="SAM" id="MobiDB-lite"/>
    </source>
</evidence>
<gene>
    <name evidence="2" type="ORF">OS493_039026</name>
</gene>
<feature type="region of interest" description="Disordered" evidence="1">
    <location>
        <begin position="533"/>
        <end position="560"/>
    </location>
</feature>
<organism evidence="2 3">
    <name type="scientific">Desmophyllum pertusum</name>
    <dbReference type="NCBI Taxonomy" id="174260"/>
    <lineage>
        <taxon>Eukaryota</taxon>
        <taxon>Metazoa</taxon>
        <taxon>Cnidaria</taxon>
        <taxon>Anthozoa</taxon>
        <taxon>Hexacorallia</taxon>
        <taxon>Scleractinia</taxon>
        <taxon>Caryophylliina</taxon>
        <taxon>Caryophylliidae</taxon>
        <taxon>Desmophyllum</taxon>
    </lineage>
</organism>
<keyword evidence="3" id="KW-1185">Reference proteome</keyword>
<feature type="compositionally biased region" description="Basic and acidic residues" evidence="1">
    <location>
        <begin position="841"/>
        <end position="853"/>
    </location>
</feature>
<feature type="compositionally biased region" description="Acidic residues" evidence="1">
    <location>
        <begin position="28"/>
        <end position="41"/>
    </location>
</feature>
<sequence>MKNVAFFFSAISTQGLKKRRGKKKANDEDADEESDDADEFPDSSQLASSTSQEWVASHATIVNHKLCPSASYWIALTTPNGAPSSPLVIHRALLECNVDVFTNQVPCHEGKESGAMRELFKVLKDHKNTFMEELVNSSYQYCFLEEFESFTGEPDSVDLDECGTENVVRVCLVDPSFNSSLSLALGKLHDAKLVIDQFGFPSEGPVIRGNETVNEQARLSDKLTVLVNDIAIAMKKLGYALYGGKVYKKCDKAKYTYWYKCEVEAFVNSLAANHSFKGRLLKDMKKVIEILANPHCEVIRPLCVDYNLIEVNDGQCWSVKERRFVENAIEDKDIGRVTPRAFSPYDPTKEPEPKYFKEILENSLTEAEVEGFCEDFLRLLTHNQKRHKDKVPCLIGAANSGKTSLFQPILGLVHHSNIATITKQRVFNKAMINHFTEVIFIDEACPSTLDIDDWKILTQGGYTACDVKYQTAKSFINRCPMLLTAQQKLEFKPEDQPAMDRRLRNYTFTSLPNPRKKATEWLRKHPMECVAWASTKARPSSDQGESSDGSLEEDQDSQIGDGILKDEEKDALRTLPLSDVWTDPPEETGETASAVEDSGEDVVDSDDDQCISNLRRALELSSPGSLRHRQLAIILQTRVGEREERIRREQQLHRLRRDSLIARGVPREHADLLPVDDSEPLPTQLNDDLAMLRQNALEEEMESRKRKAKEAFESRWLRETEKELHDCVEKCHRARDPFLSANMQAYREVLCNKLKLHHQSQGTYNTAEAIEERRRVCTELGILREQDQKWVTGVAEPLPQAGEGIQAGQDGGTDHDDDSEDERRLYITPCPPDGGRTSPPPKDDCSISDELLRMHSTRKRRDHSSQQQVSDGKKPKNTILRYFSSQK</sequence>
<name>A0A9W9Y6W2_9CNID</name>
<dbReference type="SUPFAM" id="SSF52540">
    <property type="entry name" value="P-loop containing nucleoside triphosphate hydrolases"/>
    <property type="match status" value="1"/>
</dbReference>
<comment type="caution">
    <text evidence="2">The sequence shown here is derived from an EMBL/GenBank/DDBJ whole genome shotgun (WGS) entry which is preliminary data.</text>
</comment>
<proteinExistence type="predicted"/>
<dbReference type="EMBL" id="MU827921">
    <property type="protein sequence ID" value="KAJ7314882.1"/>
    <property type="molecule type" value="Genomic_DNA"/>
</dbReference>
<accession>A0A9W9Y6W2</accession>
<feature type="compositionally biased region" description="Polar residues" evidence="1">
    <location>
        <begin position="537"/>
        <end position="549"/>
    </location>
</feature>
<dbReference type="OrthoDB" id="5976409at2759"/>
<protein>
    <submittedName>
        <fullName evidence="2">Uncharacterized protein</fullName>
    </submittedName>
</protein>
<feature type="compositionally biased region" description="Acidic residues" evidence="1">
    <location>
        <begin position="597"/>
        <end position="606"/>
    </location>
</feature>
<evidence type="ECO:0000313" key="3">
    <source>
        <dbReference type="Proteomes" id="UP001163046"/>
    </source>
</evidence>
<feature type="region of interest" description="Disordered" evidence="1">
    <location>
        <begin position="14"/>
        <end position="44"/>
    </location>
</feature>
<dbReference type="Gene3D" id="3.40.50.300">
    <property type="entry name" value="P-loop containing nucleotide triphosphate hydrolases"/>
    <property type="match status" value="1"/>
</dbReference>
<dbReference type="Proteomes" id="UP001163046">
    <property type="component" value="Unassembled WGS sequence"/>
</dbReference>
<reference evidence="2" key="1">
    <citation type="submission" date="2023-01" db="EMBL/GenBank/DDBJ databases">
        <title>Genome assembly of the deep-sea coral Lophelia pertusa.</title>
        <authorList>
            <person name="Herrera S."/>
            <person name="Cordes E."/>
        </authorList>
    </citation>
    <scope>NUCLEOTIDE SEQUENCE</scope>
    <source>
        <strain evidence="2">USNM1676648</strain>
        <tissue evidence="2">Polyp</tissue>
    </source>
</reference>
<evidence type="ECO:0000313" key="2">
    <source>
        <dbReference type="EMBL" id="KAJ7314882.1"/>
    </source>
</evidence>